<comment type="caution">
    <text evidence="2">The sequence shown here is derived from an EMBL/GenBank/DDBJ whole genome shotgun (WGS) entry which is preliminary data.</text>
</comment>
<evidence type="ECO:0000313" key="2">
    <source>
        <dbReference type="EMBL" id="KAG2438448.1"/>
    </source>
</evidence>
<dbReference type="OrthoDB" id="10676541at2759"/>
<reference evidence="2" key="1">
    <citation type="journal article" date="2020" name="bioRxiv">
        <title>Comparative genomics of Chlamydomonas.</title>
        <authorList>
            <person name="Craig R.J."/>
            <person name="Hasan A.R."/>
            <person name="Ness R.W."/>
            <person name="Keightley P.D."/>
        </authorList>
    </citation>
    <scope>NUCLEOTIDE SEQUENCE</scope>
    <source>
        <strain evidence="2">CCAP 11/173</strain>
    </source>
</reference>
<feature type="region of interest" description="Disordered" evidence="1">
    <location>
        <begin position="756"/>
        <end position="787"/>
    </location>
</feature>
<feature type="compositionally biased region" description="Low complexity" evidence="1">
    <location>
        <begin position="812"/>
        <end position="833"/>
    </location>
</feature>
<name>A0A835W5U7_9CHLO</name>
<sequence length="2257" mass="225618">MSPSTSLPTHTPTTPAASSILANLTAAGAMVPQTPSHANSQAKRLRSGAAETPIASTSAAGPARPSTEPAPPSHSCCPIAAGREPSAKSEVSYDCSVCPGPVLGESSPGQQQETSAVAGATPAGVRSTSRSASAPLPLPAADELPLERQQQQQQLLPRCTSAGYNAGEGSVMPESTGTCHPQAAPPPQLPPTPLSSSAGFTAAQAERVAQPQQQQQQQQMHGQPPPPPQQHTQCGLAAPTAGPPEPRQPTAGPAAATGISSSLPAPAAAAATTAIIVPPGGPPPSGPTSPSSSGGRSSRASAPTAPTAPMCTEQPPTPTTAVAATAAGTTASPVDSRPCAAIAGTAGAGGAPSTTTSLNALTPELLLRVMQAAAQAAAAEQRAAATAARAAGRPLLAFLAEVGDVAPGFTPTPAVASTLLLEADGAPPTAAAGRRGRPAAAAVPVAALRSHCLGVAGVSRELRVAVQQLLRHPKDAAAVLHARDGPAASAASVFGWPELRRSLLGEVPPRAQPPAVQPAAAVGVGPSPGCGAGSHTGDIHDAQAQAQAQAHLLSAVAAPSCSCSCTGVPPPQQQQLQQQQQQAHVGAGASPDGSSASCGRSGGSGLASSPTHMARLGCEHHSLPHAAAVEGVPAADPPPLPHPLQLRSVDAPVTVLATQSAAAGAPAPPAEPGTTSGTRFSVPTAGGNRRSRRAASRSSACEKLAVEVEAWAEAAAGKLLALATELAALQGVPVWVQGAGLVLAAKEARLDCLRRAGQRRRQQQQQEQADRQQAGSSSRQPRQRHSNPEADALLALSRHLASHPLAVPPPVVAGASAGRATRTSTRTTATASPTTGTCWPLYTAHLIEAAAADDVRLLQALLGPPLPRLASELPAPLPTGPKVAAEAAAAAGLRRPDPRPTAPLLRPRRPLGARPWLPVGPHVLVVALGAAVAARRLAASALLVLQYGTPPDVRAKDPARDRRIAPVALLGRALVAAGAGNEAGVRPALTRRQLKEAVDGADPEWTELCLAAGVWRRHELALSAVPDQQTLNRHWPGCPAAASDLVVAVAAGRAADGLAEALAEARAEEEVLNGRDEAREVLRRAAASGRAASGATARVLLRYLWTYLQCPQVLGAALGAAVHASAVQALVEATPRGALHSLAAQAQGAAAGGEGAGGEANPAAAMERSRLLLQGLLSATAQEGEATAEEEETMVERCAASGEQSTEPPHARGAVATATATATAAMPATATAAATAAAAATVASRRRQQRLLDTLPGELAALLVEAAVVAARGGRVEAVRTLLLSEQEAGPAPLPPSQEVLARVLEASVECPRTPAAVELVRLLVQVAATAAAAQAPHQQQQQQQQQRHQQQPLRIAELLSTALTAAAERRRTHVAVAVITAATAHLTDAGSSSSSSSSGGDATVVKVGVAALTWVAREVVAPAVLRALQAGAADALATVIAAAVMASAAAAPLSSEAPAAVAAAASDQGAGGGQAAGLSRQQRDCSGGLMLMEAVLSELDAGPGPAWRPAAGDAALALLALPPPPPSAAAAAASVGPSSHLPAAATAACMPPAAGAGSGISARLATRFEESSTLFALKAAARAGGGGGRRLRPGCCLHCIGARHTLYQCPHCCWYTPDGQAVVPARQAATDQCVWGITLAGAAQAQAQGIEERVRARAAAIQALLSVGGARAVRWQPLPLLASSGEALHAGGADGGSGGGAGGDCAANYGRSGRDGEFVSQPVLDRLLLQVSRRAVSGSRCCSGSDGGDSTSTSGRHRDDCGQQCNASMRDRDNGCEGCQYLRQHDSQQPLSADSARTLLSVLAGSRKPAVAAAAGYGPSGWGGGGGQQHAAVGLPAAGGMRASLTAVAAAAELVCSETAKLVEGCEAAATAADQASCCVVPMAPVHVLAQQQVADAAGSDGSSSQPVVAMGVCSGPNVPPRPLPHPLPPALRAAVAAASAQQRRERLVAVLTALLPPPHALITTSAECSSTERGTTAAAHHHQAAAAAAQARLRHLHPQQQVGPYVPGGGGGCLLRTGALDEAVVAAVAAGSVEAVEVLLAAAPLSPGGLCRVLRAVGLLATNRTAIAVAGGGGGGGGGAAVAGAGSSSPPAARRSSPATAMLAAVRRRYQVPQAVLDWLLGEAAAAAAVAAAAAAAAAPNAALDAAMGAVWLWRRAGASPWPWLLASHGGRMPQRQQQQQGERDDNAEICGEQQPPCTCVASEAVAARLAMDGLVRPLLGPRAGALRAGVLLSSRVRGWMAALDAWCEQNWGWL</sequence>
<feature type="compositionally biased region" description="Low complexity" evidence="1">
    <location>
        <begin position="210"/>
        <end position="222"/>
    </location>
</feature>
<proteinExistence type="predicted"/>
<keyword evidence="3" id="KW-1185">Reference proteome</keyword>
<feature type="compositionally biased region" description="Low complexity" evidence="1">
    <location>
        <begin position="763"/>
        <end position="774"/>
    </location>
</feature>
<feature type="compositionally biased region" description="Low complexity" evidence="1">
    <location>
        <begin position="573"/>
        <end position="599"/>
    </location>
</feature>
<dbReference type="EMBL" id="JAEHOD010000043">
    <property type="protein sequence ID" value="KAG2438448.1"/>
    <property type="molecule type" value="Genomic_DNA"/>
</dbReference>
<feature type="region of interest" description="Disordered" evidence="1">
    <location>
        <begin position="564"/>
        <end position="612"/>
    </location>
</feature>
<dbReference type="GO" id="GO:0016592">
    <property type="term" value="C:mediator complex"/>
    <property type="evidence" value="ECO:0007669"/>
    <property type="project" value="TreeGrafter"/>
</dbReference>
<evidence type="ECO:0000313" key="3">
    <source>
        <dbReference type="Proteomes" id="UP000613740"/>
    </source>
</evidence>
<feature type="compositionally biased region" description="Low complexity" evidence="1">
    <location>
        <begin position="288"/>
        <end position="309"/>
    </location>
</feature>
<feature type="compositionally biased region" description="Low complexity" evidence="1">
    <location>
        <begin position="1739"/>
        <end position="1755"/>
    </location>
</feature>
<feature type="compositionally biased region" description="Pro residues" evidence="1">
    <location>
        <begin position="183"/>
        <end position="193"/>
    </location>
</feature>
<feature type="compositionally biased region" description="Low complexity" evidence="1">
    <location>
        <begin position="127"/>
        <end position="158"/>
    </location>
</feature>
<feature type="region of interest" description="Disordered" evidence="1">
    <location>
        <begin position="1181"/>
        <end position="1218"/>
    </location>
</feature>
<feature type="compositionally biased region" description="Low complexity" evidence="1">
    <location>
        <begin position="319"/>
        <end position="331"/>
    </location>
</feature>
<feature type="region of interest" description="Disordered" evidence="1">
    <location>
        <begin position="660"/>
        <end position="699"/>
    </location>
</feature>
<organism evidence="2 3">
    <name type="scientific">Chlamydomonas schloesseri</name>
    <dbReference type="NCBI Taxonomy" id="2026947"/>
    <lineage>
        <taxon>Eukaryota</taxon>
        <taxon>Viridiplantae</taxon>
        <taxon>Chlorophyta</taxon>
        <taxon>core chlorophytes</taxon>
        <taxon>Chlorophyceae</taxon>
        <taxon>CS clade</taxon>
        <taxon>Chlamydomonadales</taxon>
        <taxon>Chlamydomonadaceae</taxon>
        <taxon>Chlamydomonas</taxon>
    </lineage>
</organism>
<evidence type="ECO:0000256" key="1">
    <source>
        <dbReference type="SAM" id="MobiDB-lite"/>
    </source>
</evidence>
<dbReference type="GO" id="GO:0045944">
    <property type="term" value="P:positive regulation of transcription by RNA polymerase II"/>
    <property type="evidence" value="ECO:0007669"/>
    <property type="project" value="TreeGrafter"/>
</dbReference>
<feature type="region of interest" description="Disordered" evidence="1">
    <location>
        <begin position="275"/>
        <end position="337"/>
    </location>
</feature>
<accession>A0A835W5U7</accession>
<protein>
    <submittedName>
        <fullName evidence="2">Uncharacterized protein</fullName>
    </submittedName>
</protein>
<feature type="region of interest" description="Disordered" evidence="1">
    <location>
        <begin position="805"/>
        <end position="833"/>
    </location>
</feature>
<feature type="compositionally biased region" description="Polar residues" evidence="1">
    <location>
        <begin position="33"/>
        <end position="42"/>
    </location>
</feature>
<dbReference type="InterPro" id="IPR051647">
    <property type="entry name" value="Mediator_comp_sub12"/>
</dbReference>
<dbReference type="GO" id="GO:0003713">
    <property type="term" value="F:transcription coactivator activity"/>
    <property type="evidence" value="ECO:0007669"/>
    <property type="project" value="TreeGrafter"/>
</dbReference>
<feature type="region of interest" description="Disordered" evidence="1">
    <location>
        <begin position="28"/>
        <end position="263"/>
    </location>
</feature>
<feature type="region of interest" description="Disordered" evidence="1">
    <location>
        <begin position="1739"/>
        <end position="1761"/>
    </location>
</feature>
<dbReference type="PANTHER" id="PTHR46007">
    <property type="entry name" value="MEDIATOR OF RNA POLYMERASE II TRANSCRIPTION SUBUNIT 12"/>
    <property type="match status" value="1"/>
</dbReference>
<gene>
    <name evidence="2" type="ORF">HYH02_010903</name>
</gene>
<dbReference type="PANTHER" id="PTHR46007:SF8">
    <property type="entry name" value="C2H2-TYPE DOMAIN-CONTAINING PROTEIN"/>
    <property type="match status" value="1"/>
</dbReference>
<dbReference type="Proteomes" id="UP000613740">
    <property type="component" value="Unassembled WGS sequence"/>
</dbReference>